<dbReference type="InterPro" id="IPR013785">
    <property type="entry name" value="Aldolase_TIM"/>
</dbReference>
<dbReference type="PIRSF" id="PIRSF006250">
    <property type="entry name" value="NadC_ModD"/>
    <property type="match status" value="1"/>
</dbReference>
<feature type="binding site" evidence="13">
    <location>
        <position position="163"/>
    </location>
    <ligand>
        <name>substrate</name>
    </ligand>
</feature>
<feature type="binding site" evidence="13">
    <location>
        <begin position="237"/>
        <end position="239"/>
    </location>
    <ligand>
        <name>substrate</name>
    </ligand>
</feature>
<sequence>MNKLLLREQLNEFFQEDIGFGDLTAQWIFNGERSRAVFLAKEAGVFSGKDVLIEGYKLLQEEFDLRLKKGDGDALQPGDIIAEVVGPTADLLCTERVLLNLVQRMSGIATMTANVVRKLSDTTTKVCDTRKTTPGLRMLEKHAVTCGGGFNHRLRLDDAVMIKDNHIAQAGSITAAMERIRQKIGHMVKVEVEVESLGDLQEAIAAKADVIMFDNCSVEEARLWRELTPATIITEVSGGMTMDNVQAYGETGVEYISIGALTHSVKALDISFNIEVNGGTKYGKPSSVC</sequence>
<keyword evidence="6" id="KW-0662">Pyridine nucleotide biosynthesis</keyword>
<evidence type="ECO:0000313" key="16">
    <source>
        <dbReference type="EMBL" id="SDZ15952.1"/>
    </source>
</evidence>
<evidence type="ECO:0000256" key="6">
    <source>
        <dbReference type="ARBA" id="ARBA00022642"/>
    </source>
</evidence>
<comment type="subunit">
    <text evidence="4">Hexamer formed by 3 homodimers.</text>
</comment>
<evidence type="ECO:0000256" key="13">
    <source>
        <dbReference type="PIRSR" id="PIRSR006250-1"/>
    </source>
</evidence>
<comment type="function">
    <text evidence="1">Involved in the catabolism of quinolinic acid (QA).</text>
</comment>
<feature type="binding site" evidence="13">
    <location>
        <position position="96"/>
    </location>
    <ligand>
        <name>substrate</name>
    </ligand>
</feature>
<dbReference type="NCBIfam" id="TIGR00078">
    <property type="entry name" value="nadC"/>
    <property type="match status" value="1"/>
</dbReference>
<dbReference type="OrthoDB" id="9782546at2"/>
<keyword evidence="7 12" id="KW-0328">Glycosyltransferase</keyword>
<dbReference type="GO" id="GO:0005737">
    <property type="term" value="C:cytoplasm"/>
    <property type="evidence" value="ECO:0007669"/>
    <property type="project" value="TreeGrafter"/>
</dbReference>
<feature type="binding site" evidence="13">
    <location>
        <begin position="129"/>
        <end position="131"/>
    </location>
    <ligand>
        <name>substrate</name>
    </ligand>
</feature>
<feature type="domain" description="Quinolinate phosphoribosyl transferase N-terminal" evidence="15">
    <location>
        <begin position="22"/>
        <end position="106"/>
    </location>
</feature>
<dbReference type="SUPFAM" id="SSF51690">
    <property type="entry name" value="Nicotinate/Quinolinate PRTase C-terminal domain-like"/>
    <property type="match status" value="1"/>
</dbReference>
<comment type="catalytic activity">
    <reaction evidence="10">
        <text>nicotinate beta-D-ribonucleotide + CO2 + diphosphate = quinolinate + 5-phospho-alpha-D-ribose 1-diphosphate + 2 H(+)</text>
        <dbReference type="Rhea" id="RHEA:12733"/>
        <dbReference type="ChEBI" id="CHEBI:15378"/>
        <dbReference type="ChEBI" id="CHEBI:16526"/>
        <dbReference type="ChEBI" id="CHEBI:29959"/>
        <dbReference type="ChEBI" id="CHEBI:33019"/>
        <dbReference type="ChEBI" id="CHEBI:57502"/>
        <dbReference type="ChEBI" id="CHEBI:58017"/>
        <dbReference type="EC" id="2.4.2.19"/>
    </reaction>
</comment>
<dbReference type="CDD" id="cd01572">
    <property type="entry name" value="QPRTase"/>
    <property type="match status" value="1"/>
</dbReference>
<proteinExistence type="inferred from homology"/>
<dbReference type="AlphaFoldDB" id="A0A1H3QQS6"/>
<dbReference type="InterPro" id="IPR036068">
    <property type="entry name" value="Nicotinate_pribotase-like_C"/>
</dbReference>
<dbReference type="Gene3D" id="3.90.1170.20">
    <property type="entry name" value="Quinolinate phosphoribosyl transferase, N-terminal domain"/>
    <property type="match status" value="1"/>
</dbReference>
<dbReference type="Pfam" id="PF01729">
    <property type="entry name" value="QRPTase_C"/>
    <property type="match status" value="1"/>
</dbReference>
<dbReference type="FunFam" id="3.20.20.70:FF:000030">
    <property type="entry name" value="Nicotinate-nucleotide pyrophosphorylase, carboxylating"/>
    <property type="match status" value="1"/>
</dbReference>
<keyword evidence="8 12" id="KW-0808">Transferase</keyword>
<reference evidence="17" key="1">
    <citation type="submission" date="2016-10" db="EMBL/GenBank/DDBJ databases">
        <authorList>
            <person name="Varghese N."/>
            <person name="Submissions S."/>
        </authorList>
    </citation>
    <scope>NUCLEOTIDE SEQUENCE [LARGE SCALE GENOMIC DNA]</scope>
    <source>
        <strain evidence="17">SP</strain>
    </source>
</reference>
<feature type="domain" description="Quinolinate phosphoribosyl transferase C-terminal" evidence="14">
    <location>
        <begin position="108"/>
        <end position="272"/>
    </location>
</feature>
<protein>
    <recommendedName>
        <fullName evidence="11">Probable nicotinate-nucleotide pyrophosphorylase [carboxylating]</fullName>
        <ecNumber evidence="5">2.4.2.19</ecNumber>
    </recommendedName>
    <alternativeName>
        <fullName evidence="9">Quinolinate phosphoribosyltransferase [decarboxylating]</fullName>
    </alternativeName>
</protein>
<dbReference type="GO" id="GO:0009435">
    <property type="term" value="P:NAD+ biosynthetic process"/>
    <property type="evidence" value="ECO:0007669"/>
    <property type="project" value="UniProtKB-UniPathway"/>
</dbReference>
<evidence type="ECO:0000256" key="9">
    <source>
        <dbReference type="ARBA" id="ARBA00033102"/>
    </source>
</evidence>
<dbReference type="EMBL" id="FNPI01000007">
    <property type="protein sequence ID" value="SDZ15952.1"/>
    <property type="molecule type" value="Genomic_DNA"/>
</dbReference>
<dbReference type="PANTHER" id="PTHR32179:SF3">
    <property type="entry name" value="NICOTINATE-NUCLEOTIDE PYROPHOSPHORYLASE [CARBOXYLATING]"/>
    <property type="match status" value="1"/>
</dbReference>
<organism evidence="16 17">
    <name type="scientific">Evansella caseinilytica</name>
    <dbReference type="NCBI Taxonomy" id="1503961"/>
    <lineage>
        <taxon>Bacteria</taxon>
        <taxon>Bacillati</taxon>
        <taxon>Bacillota</taxon>
        <taxon>Bacilli</taxon>
        <taxon>Bacillales</taxon>
        <taxon>Bacillaceae</taxon>
        <taxon>Evansella</taxon>
    </lineage>
</organism>
<dbReference type="Gene3D" id="3.20.20.70">
    <property type="entry name" value="Aldolase class I"/>
    <property type="match status" value="1"/>
</dbReference>
<dbReference type="FunFam" id="3.90.1170.20:FF:000001">
    <property type="entry name" value="Nicotinate-nucleotide diphosphorylase (Carboxylating)"/>
    <property type="match status" value="1"/>
</dbReference>
<dbReference type="PANTHER" id="PTHR32179">
    <property type="entry name" value="NICOTINATE-NUCLEOTIDE PYROPHOSPHORYLASE [CARBOXYLATING]"/>
    <property type="match status" value="1"/>
</dbReference>
<evidence type="ECO:0000259" key="15">
    <source>
        <dbReference type="Pfam" id="PF02749"/>
    </source>
</evidence>
<evidence type="ECO:0000256" key="5">
    <source>
        <dbReference type="ARBA" id="ARBA00011944"/>
    </source>
</evidence>
<dbReference type="STRING" id="1503961.SAMN05421736_10716"/>
<evidence type="ECO:0000256" key="7">
    <source>
        <dbReference type="ARBA" id="ARBA00022676"/>
    </source>
</evidence>
<keyword evidence="17" id="KW-1185">Reference proteome</keyword>
<evidence type="ECO:0000313" key="17">
    <source>
        <dbReference type="Proteomes" id="UP000198935"/>
    </source>
</evidence>
<evidence type="ECO:0000256" key="2">
    <source>
        <dbReference type="ARBA" id="ARBA00004893"/>
    </source>
</evidence>
<evidence type="ECO:0000256" key="1">
    <source>
        <dbReference type="ARBA" id="ARBA00003237"/>
    </source>
</evidence>
<dbReference type="InterPro" id="IPR004393">
    <property type="entry name" value="NadC"/>
</dbReference>
<evidence type="ECO:0000256" key="4">
    <source>
        <dbReference type="ARBA" id="ARBA00011218"/>
    </source>
</evidence>
<evidence type="ECO:0000259" key="14">
    <source>
        <dbReference type="Pfam" id="PF01729"/>
    </source>
</evidence>
<comment type="similarity">
    <text evidence="3 12">Belongs to the NadC/ModD family.</text>
</comment>
<evidence type="ECO:0000256" key="10">
    <source>
        <dbReference type="ARBA" id="ARBA00047445"/>
    </source>
</evidence>
<dbReference type="GO" id="GO:0004514">
    <property type="term" value="F:nicotinate-nucleotide diphosphorylase (carboxylating) activity"/>
    <property type="evidence" value="ECO:0007669"/>
    <property type="project" value="UniProtKB-EC"/>
</dbReference>
<dbReference type="InterPro" id="IPR027277">
    <property type="entry name" value="NadC/ModD"/>
</dbReference>
<evidence type="ECO:0000256" key="12">
    <source>
        <dbReference type="PIRNR" id="PIRNR006250"/>
    </source>
</evidence>
<gene>
    <name evidence="16" type="ORF">SAMN05421736_10716</name>
</gene>
<evidence type="ECO:0000256" key="8">
    <source>
        <dbReference type="ARBA" id="ARBA00022679"/>
    </source>
</evidence>
<dbReference type="EC" id="2.4.2.19" evidence="5"/>
<feature type="binding site" evidence="13">
    <location>
        <position position="153"/>
    </location>
    <ligand>
        <name>substrate</name>
    </ligand>
</feature>
<dbReference type="SUPFAM" id="SSF54675">
    <property type="entry name" value="Nicotinate/Quinolinate PRTase N-terminal domain-like"/>
    <property type="match status" value="1"/>
</dbReference>
<dbReference type="InterPro" id="IPR037128">
    <property type="entry name" value="Quinolinate_PRibosylTase_N_sf"/>
</dbReference>
<accession>A0A1H3QQS6</accession>
<dbReference type="Proteomes" id="UP000198935">
    <property type="component" value="Unassembled WGS sequence"/>
</dbReference>
<evidence type="ECO:0000256" key="3">
    <source>
        <dbReference type="ARBA" id="ARBA00009400"/>
    </source>
</evidence>
<feature type="binding site" evidence="13">
    <location>
        <begin position="258"/>
        <end position="260"/>
    </location>
    <ligand>
        <name>substrate</name>
    </ligand>
</feature>
<evidence type="ECO:0000256" key="11">
    <source>
        <dbReference type="ARBA" id="ARBA00069173"/>
    </source>
</evidence>
<dbReference type="GO" id="GO:0034213">
    <property type="term" value="P:quinolinate catabolic process"/>
    <property type="evidence" value="ECO:0007669"/>
    <property type="project" value="TreeGrafter"/>
</dbReference>
<dbReference type="Pfam" id="PF02749">
    <property type="entry name" value="QRPTase_N"/>
    <property type="match status" value="1"/>
</dbReference>
<dbReference type="InterPro" id="IPR002638">
    <property type="entry name" value="Quinolinate_PRibosylTrfase_C"/>
</dbReference>
<feature type="binding site" evidence="13">
    <location>
        <position position="214"/>
    </location>
    <ligand>
        <name>substrate</name>
    </ligand>
</feature>
<feature type="binding site" evidence="13">
    <location>
        <position position="193"/>
    </location>
    <ligand>
        <name>substrate</name>
    </ligand>
</feature>
<dbReference type="InterPro" id="IPR022412">
    <property type="entry name" value="Quinolinate_PRibosylTrfase_N"/>
</dbReference>
<name>A0A1H3QQS6_9BACI</name>
<dbReference type="UniPathway" id="UPA00253">
    <property type="reaction ID" value="UER00331"/>
</dbReference>
<comment type="pathway">
    <text evidence="2">Cofactor biosynthesis; NAD(+) biosynthesis; nicotinate D-ribonucleotide from quinolinate: step 1/1.</text>
</comment>